<dbReference type="Proteomes" id="UP000241769">
    <property type="component" value="Unassembled WGS sequence"/>
</dbReference>
<dbReference type="PANTHER" id="PTHR14614">
    <property type="entry name" value="HEPATOCELLULAR CARCINOMA-ASSOCIATED ANTIGEN"/>
    <property type="match status" value="1"/>
</dbReference>
<comment type="caution">
    <text evidence="1">The sequence shown here is derived from an EMBL/GenBank/DDBJ whole genome shotgun (WGS) entry which is preliminary data.</text>
</comment>
<dbReference type="PANTHER" id="PTHR14614:SF109">
    <property type="entry name" value="RIBOSOMAL LYSINE N-METHYLTRANSFERASE 5"/>
    <property type="match status" value="1"/>
</dbReference>
<keyword evidence="2" id="KW-1185">Reference proteome</keyword>
<name>A0A2P6NRI8_9EUKA</name>
<accession>A0A2P6NRI8</accession>
<protein>
    <submittedName>
        <fullName evidence="1">Uncharacterized protein</fullName>
    </submittedName>
</protein>
<dbReference type="InterPro" id="IPR029063">
    <property type="entry name" value="SAM-dependent_MTases_sf"/>
</dbReference>
<dbReference type="AlphaFoldDB" id="A0A2P6NRI8"/>
<dbReference type="STRING" id="1890364.A0A2P6NRI8"/>
<proteinExistence type="predicted"/>
<dbReference type="OrthoDB" id="19299at2759"/>
<reference evidence="1 2" key="1">
    <citation type="journal article" date="2018" name="Genome Biol. Evol.">
        <title>Multiple Roots of Fruiting Body Formation in Amoebozoa.</title>
        <authorList>
            <person name="Hillmann F."/>
            <person name="Forbes G."/>
            <person name="Novohradska S."/>
            <person name="Ferling I."/>
            <person name="Riege K."/>
            <person name="Groth M."/>
            <person name="Westermann M."/>
            <person name="Marz M."/>
            <person name="Spaller T."/>
            <person name="Winckler T."/>
            <person name="Schaap P."/>
            <person name="Glockner G."/>
        </authorList>
    </citation>
    <scope>NUCLEOTIDE SEQUENCE [LARGE SCALE GENOMIC DNA]</scope>
    <source>
        <strain evidence="1 2">Jena</strain>
    </source>
</reference>
<dbReference type="Pfam" id="PF10294">
    <property type="entry name" value="Methyltransf_16"/>
    <property type="match status" value="1"/>
</dbReference>
<dbReference type="InParanoid" id="A0A2P6NRI8"/>
<dbReference type="InterPro" id="IPR019410">
    <property type="entry name" value="Methyltransf_16"/>
</dbReference>
<dbReference type="Gene3D" id="3.40.50.150">
    <property type="entry name" value="Vaccinia Virus protein VP39"/>
    <property type="match status" value="1"/>
</dbReference>
<evidence type="ECO:0000313" key="2">
    <source>
        <dbReference type="Proteomes" id="UP000241769"/>
    </source>
</evidence>
<dbReference type="EMBL" id="MDYQ01000029">
    <property type="protein sequence ID" value="PRP86584.1"/>
    <property type="molecule type" value="Genomic_DNA"/>
</dbReference>
<gene>
    <name evidence="1" type="ORF">PROFUN_05222</name>
</gene>
<dbReference type="SUPFAM" id="SSF53335">
    <property type="entry name" value="S-adenosyl-L-methionine-dependent methyltransferases"/>
    <property type="match status" value="1"/>
</dbReference>
<organism evidence="1 2">
    <name type="scientific">Planoprotostelium fungivorum</name>
    <dbReference type="NCBI Taxonomy" id="1890364"/>
    <lineage>
        <taxon>Eukaryota</taxon>
        <taxon>Amoebozoa</taxon>
        <taxon>Evosea</taxon>
        <taxon>Variosea</taxon>
        <taxon>Cavosteliida</taxon>
        <taxon>Cavosteliaceae</taxon>
        <taxon>Planoprotostelium</taxon>
    </lineage>
</organism>
<sequence>MASSSILPSTEVETPITSFSIDVLGESLTIHEQPQNVSSTGTKVWDTGVALSKYFEKNRHKLNLKGKQLIEIGAGCGLTGIVTAILGAHVTITDRVEVLHLIKKNVDFNLSGRENVGKVQVKELNWGVTDVKEFKPPFHYVIGSAQSQIFLDVLYQMESIDPLIQVLASLCDTRTVCLLSLEMRDQQIHDTFFQRVTDHFVVSTIPRAKQDPAHTSEFITIYQLKKK</sequence>
<evidence type="ECO:0000313" key="1">
    <source>
        <dbReference type="EMBL" id="PRP86584.1"/>
    </source>
</evidence>